<accession>A0ABV7QMD0</accession>
<comment type="caution">
    <text evidence="1">The sequence shown here is derived from an EMBL/GenBank/DDBJ whole genome shotgun (WGS) entry which is preliminary data.</text>
</comment>
<gene>
    <name evidence="1" type="ORF">ACFORO_23885</name>
</gene>
<proteinExistence type="predicted"/>
<name>A0ABV7QMD0_9PSEU</name>
<protein>
    <submittedName>
        <fullName evidence="1">Uncharacterized protein</fullName>
    </submittedName>
</protein>
<organism evidence="1 2">
    <name type="scientific">Amycolatopsis halotolerans</name>
    <dbReference type="NCBI Taxonomy" id="330083"/>
    <lineage>
        <taxon>Bacteria</taxon>
        <taxon>Bacillati</taxon>
        <taxon>Actinomycetota</taxon>
        <taxon>Actinomycetes</taxon>
        <taxon>Pseudonocardiales</taxon>
        <taxon>Pseudonocardiaceae</taxon>
        <taxon>Amycolatopsis</taxon>
    </lineage>
</organism>
<dbReference type="Proteomes" id="UP001595764">
    <property type="component" value="Unassembled WGS sequence"/>
</dbReference>
<evidence type="ECO:0000313" key="2">
    <source>
        <dbReference type="Proteomes" id="UP001595764"/>
    </source>
</evidence>
<evidence type="ECO:0000313" key="1">
    <source>
        <dbReference type="EMBL" id="MFC3513231.1"/>
    </source>
</evidence>
<dbReference type="EMBL" id="JBHRWI010000028">
    <property type="protein sequence ID" value="MFC3513231.1"/>
    <property type="molecule type" value="Genomic_DNA"/>
</dbReference>
<dbReference type="RefSeq" id="WP_377875210.1">
    <property type="nucleotide sequence ID" value="NZ_JBHMAY010000079.1"/>
</dbReference>
<sequence length="96" mass="9763">MVSVESNYRTNVGMGRTGNVVIDADTDDEAVRRTVLAAAFPAIVKAADGDPEASLGIQVVSASSGTAVTPADLGYSGTGTLGSYRAFLAGHPELHP</sequence>
<reference evidence="2" key="1">
    <citation type="journal article" date="2019" name="Int. J. Syst. Evol. Microbiol.">
        <title>The Global Catalogue of Microorganisms (GCM) 10K type strain sequencing project: providing services to taxonomists for standard genome sequencing and annotation.</title>
        <authorList>
            <consortium name="The Broad Institute Genomics Platform"/>
            <consortium name="The Broad Institute Genome Sequencing Center for Infectious Disease"/>
            <person name="Wu L."/>
            <person name="Ma J."/>
        </authorList>
    </citation>
    <scope>NUCLEOTIDE SEQUENCE [LARGE SCALE GENOMIC DNA]</scope>
    <source>
        <strain evidence="2">CGMCC 4.7682</strain>
    </source>
</reference>
<keyword evidence="2" id="KW-1185">Reference proteome</keyword>